<dbReference type="Gene3D" id="2.60.40.10">
    <property type="entry name" value="Immunoglobulins"/>
    <property type="match status" value="1"/>
</dbReference>
<accession>A0A8C2SK36</accession>
<evidence type="ECO:0008006" key="13">
    <source>
        <dbReference type="Google" id="ProtNLM"/>
    </source>
</evidence>
<evidence type="ECO:0000256" key="1">
    <source>
        <dbReference type="ARBA" id="ARBA00004613"/>
    </source>
</evidence>
<proteinExistence type="inferred from homology"/>
<dbReference type="GO" id="GO:0007411">
    <property type="term" value="P:axon guidance"/>
    <property type="evidence" value="ECO:0007669"/>
    <property type="project" value="TreeGrafter"/>
</dbReference>
<dbReference type="FunFam" id="3.30.1680.10:FF:000001">
    <property type="entry name" value="Semaphorin 3F like"/>
    <property type="match status" value="1"/>
</dbReference>
<dbReference type="InterPro" id="IPR027231">
    <property type="entry name" value="Semaphorin"/>
</dbReference>
<comment type="similarity">
    <text evidence="2">Belongs to the semaphorin family.</text>
</comment>
<dbReference type="PANTHER" id="PTHR11036">
    <property type="entry name" value="SEMAPHORIN"/>
    <property type="match status" value="1"/>
</dbReference>
<evidence type="ECO:0000256" key="8">
    <source>
        <dbReference type="PROSITE-ProRule" id="PRU00352"/>
    </source>
</evidence>
<dbReference type="InterPro" id="IPR013151">
    <property type="entry name" value="Immunoglobulin_dom"/>
</dbReference>
<evidence type="ECO:0000256" key="7">
    <source>
        <dbReference type="ARBA" id="ARBA00023319"/>
    </source>
</evidence>
<comment type="subcellular location">
    <subcellularLocation>
        <location evidence="1">Secreted</location>
    </subcellularLocation>
</comment>
<dbReference type="SUPFAM" id="SSF48726">
    <property type="entry name" value="Immunoglobulin"/>
    <property type="match status" value="1"/>
</dbReference>
<dbReference type="Gene3D" id="3.30.1680.10">
    <property type="entry name" value="ligand-binding face of the semaphorins, domain 2"/>
    <property type="match status" value="1"/>
</dbReference>
<dbReference type="GO" id="GO:0030335">
    <property type="term" value="P:positive regulation of cell migration"/>
    <property type="evidence" value="ECO:0007669"/>
    <property type="project" value="TreeGrafter"/>
</dbReference>
<dbReference type="GO" id="GO:0001755">
    <property type="term" value="P:neural crest cell migration"/>
    <property type="evidence" value="ECO:0007669"/>
    <property type="project" value="TreeGrafter"/>
</dbReference>
<evidence type="ECO:0000259" key="11">
    <source>
        <dbReference type="PROSITE" id="PS51004"/>
    </source>
</evidence>
<dbReference type="AlphaFoldDB" id="A0A8C2SK36"/>
<name>A0A8C2SK36_CAPHI</name>
<evidence type="ECO:0000313" key="12">
    <source>
        <dbReference type="Ensembl" id="ENSCHIP00010045166.1"/>
    </source>
</evidence>
<dbReference type="SMART" id="SM00423">
    <property type="entry name" value="PSI"/>
    <property type="match status" value="1"/>
</dbReference>
<dbReference type="Pfam" id="PF01403">
    <property type="entry name" value="Sema"/>
    <property type="match status" value="1"/>
</dbReference>
<dbReference type="CDD" id="cd05871">
    <property type="entry name" value="Ig_Sema3"/>
    <property type="match status" value="1"/>
</dbReference>
<dbReference type="InterPro" id="IPR007110">
    <property type="entry name" value="Ig-like_dom"/>
</dbReference>
<dbReference type="PANTHER" id="PTHR11036:SF20">
    <property type="entry name" value="SEMAPHORIN-3G"/>
    <property type="match status" value="1"/>
</dbReference>
<dbReference type="Gene3D" id="2.130.10.10">
    <property type="entry name" value="YVTN repeat-like/Quinoprotein amine dehydrogenase"/>
    <property type="match status" value="1"/>
</dbReference>
<dbReference type="GO" id="GO:0005576">
    <property type="term" value="C:extracellular region"/>
    <property type="evidence" value="ECO:0007669"/>
    <property type="project" value="UniProtKB-SubCell"/>
</dbReference>
<dbReference type="PROSITE" id="PS50835">
    <property type="entry name" value="IG_LIKE"/>
    <property type="match status" value="1"/>
</dbReference>
<feature type="domain" description="Sema" evidence="11">
    <location>
        <begin position="86"/>
        <end position="607"/>
    </location>
</feature>
<dbReference type="GO" id="GO:0005886">
    <property type="term" value="C:plasma membrane"/>
    <property type="evidence" value="ECO:0007669"/>
    <property type="project" value="TreeGrafter"/>
</dbReference>
<keyword evidence="6" id="KW-0325">Glycoprotein</keyword>
<evidence type="ECO:0000256" key="6">
    <source>
        <dbReference type="ARBA" id="ARBA00023180"/>
    </source>
</evidence>
<comment type="caution">
    <text evidence="8">Lacks conserved residue(s) required for the propagation of feature annotation.</text>
</comment>
<evidence type="ECO:0000256" key="3">
    <source>
        <dbReference type="ARBA" id="ARBA00022525"/>
    </source>
</evidence>
<feature type="compositionally biased region" description="Low complexity" evidence="9">
    <location>
        <begin position="532"/>
        <end position="548"/>
    </location>
</feature>
<reference evidence="12" key="1">
    <citation type="submission" date="2019-03" db="EMBL/GenBank/DDBJ databases">
        <title>Genome sequencing and reference-guided assembly of Black Bengal Goat (Capra hircus).</title>
        <authorList>
            <person name="Siddiki A.Z."/>
            <person name="Baten A."/>
            <person name="Billah M."/>
            <person name="Alam M.A.U."/>
            <person name="Shawrob K.S.M."/>
            <person name="Saha S."/>
            <person name="Chowdhury M."/>
            <person name="Rahman A.H."/>
            <person name="Stear M."/>
            <person name="Miah G."/>
            <person name="Das G.B."/>
            <person name="Hossain M.M."/>
            <person name="Kumkum M."/>
            <person name="Islam M.S."/>
            <person name="Mollah A.M."/>
            <person name="Ahsan A."/>
            <person name="Tusar F."/>
            <person name="Khan M.K.I."/>
        </authorList>
    </citation>
    <scope>NUCLEOTIDE SEQUENCE [LARGE SCALE GENOMIC DNA]</scope>
</reference>
<keyword evidence="4" id="KW-0732">Signal</keyword>
<feature type="region of interest" description="Disordered" evidence="9">
    <location>
        <begin position="530"/>
        <end position="549"/>
    </location>
</feature>
<evidence type="ECO:0000256" key="2">
    <source>
        <dbReference type="ARBA" id="ARBA00009492"/>
    </source>
</evidence>
<dbReference type="InterPro" id="IPR013783">
    <property type="entry name" value="Ig-like_fold"/>
</dbReference>
<dbReference type="GO" id="GO:0030215">
    <property type="term" value="F:semaphorin receptor binding"/>
    <property type="evidence" value="ECO:0007669"/>
    <property type="project" value="InterPro"/>
</dbReference>
<evidence type="ECO:0000256" key="9">
    <source>
        <dbReference type="SAM" id="MobiDB-lite"/>
    </source>
</evidence>
<reference evidence="12" key="2">
    <citation type="submission" date="2025-08" db="UniProtKB">
        <authorList>
            <consortium name="Ensembl"/>
        </authorList>
    </citation>
    <scope>IDENTIFICATION</scope>
</reference>
<dbReference type="FunFam" id="2.60.40.10:FF:000030">
    <property type="entry name" value="Semaphorin 3F like"/>
    <property type="match status" value="1"/>
</dbReference>
<dbReference type="FunFam" id="2.130.10.10:FF:000015">
    <property type="entry name" value="Semaphorin 3B"/>
    <property type="match status" value="1"/>
</dbReference>
<evidence type="ECO:0000256" key="5">
    <source>
        <dbReference type="ARBA" id="ARBA00023157"/>
    </source>
</evidence>
<evidence type="ECO:0000256" key="4">
    <source>
        <dbReference type="ARBA" id="ARBA00022729"/>
    </source>
</evidence>
<sequence length="860" mass="95451">MAGHLTPPSSSPPWTGWSRCLISSRSRPGGNWANYNQRQRRDPGQLCKQLAPPFLSMAPSAWAVCCLLGCLLLRGGSPSPGPSVPRLRLSFRDLLSANRSAIFLGPRGSLDLQALYLDEYRDRLFLGGRDAIYSLRLDQTWPDPREVLWPPQPGQREECVRKGRDPLVECANFVRLLHPHNRTHLLACGTGAFQPTCALLAVGHRGEHVLHLEPRSMESGRGRCPHEPSRPFASTFVGGELYTGLNADFLGHEAMIFRSGGPRPALRSDSDQNLLHDPRFVLAARIPDNSDPDDDKVYFFFSETVPSPDGGPGRATVSRVGRVCVNDAGGQRVLVNKWSTFLKARLLCSVPGPGGAETHFDQLEDVFLLWPNSGKSLEVYALFSTVSAVFQGYAVCVYHMADIWEVFKGPFAHQDGPQHQWGPYGGKVPFPRPGMCPSKMTAQPGRPFGSTKDYPDEVLQFARAHPLMFRPVRPRRGRPVLVKTHLAQQLRQIVVDRVEAEDGTYDVIFLGTGRWATWGGRAGEVCGDLSCPSAPSSPSDPSSPAPDSGSVLKVIALQGGSSAEPEEVLLEELQVFKVPTPITEMEISVKRQMLYVGSRLGVARLQLHQCETYGSACAECCLARDPYCAWDGASCTRYRPGTSKRRFRRQDIRHGNPALQCLGQSQEEETAGLAATTTVYGTEHNSTFLECLPKSPQAAVRWFLQRPGDERPEQQVKTDERVLQTEQGLLFRRLNRLDAGTYTCMTLEHGFSQVVVRLALEVIVPAQLDILFPREPRPEEPTARGGPASPYSKAWYKDIMQLIGFANLPRVDEYCERVWCPSRSRSRSKQAKGKSWVGLELGKKVKSRVQAERNRTPREV</sequence>
<feature type="domain" description="Ig-like" evidence="10">
    <location>
        <begin position="657"/>
        <end position="744"/>
    </location>
</feature>
<evidence type="ECO:0000259" key="10">
    <source>
        <dbReference type="PROSITE" id="PS50835"/>
    </source>
</evidence>
<dbReference type="GO" id="GO:0071526">
    <property type="term" value="P:semaphorin-plexin signaling pathway"/>
    <property type="evidence" value="ECO:0007669"/>
    <property type="project" value="TreeGrafter"/>
</dbReference>
<dbReference type="InterPro" id="IPR001627">
    <property type="entry name" value="Semap_dom"/>
</dbReference>
<dbReference type="InterPro" id="IPR036179">
    <property type="entry name" value="Ig-like_dom_sf"/>
</dbReference>
<organism evidence="12">
    <name type="scientific">Capra hircus</name>
    <name type="common">Goat</name>
    <dbReference type="NCBI Taxonomy" id="9925"/>
    <lineage>
        <taxon>Eukaryota</taxon>
        <taxon>Metazoa</taxon>
        <taxon>Chordata</taxon>
        <taxon>Craniata</taxon>
        <taxon>Vertebrata</taxon>
        <taxon>Euteleostomi</taxon>
        <taxon>Mammalia</taxon>
        <taxon>Eutheria</taxon>
        <taxon>Laurasiatheria</taxon>
        <taxon>Artiodactyla</taxon>
        <taxon>Ruminantia</taxon>
        <taxon>Pecora</taxon>
        <taxon>Bovidae</taxon>
        <taxon>Caprinae</taxon>
        <taxon>Capra</taxon>
    </lineage>
</organism>
<dbReference type="PROSITE" id="PS51004">
    <property type="entry name" value="SEMA"/>
    <property type="match status" value="1"/>
</dbReference>
<dbReference type="InterPro" id="IPR015943">
    <property type="entry name" value="WD40/YVTN_repeat-like_dom_sf"/>
</dbReference>
<keyword evidence="5" id="KW-1015">Disulfide bond</keyword>
<protein>
    <recommendedName>
        <fullName evidence="13">Semaphorin 3G</fullName>
    </recommendedName>
</protein>
<dbReference type="SUPFAM" id="SSF101912">
    <property type="entry name" value="Sema domain"/>
    <property type="match status" value="1"/>
</dbReference>
<dbReference type="Ensembl" id="ENSCHIT00010062595.1">
    <property type="protein sequence ID" value="ENSCHIP00010045166.1"/>
    <property type="gene ID" value="ENSCHIG00010032696.1"/>
</dbReference>
<dbReference type="SMART" id="SM00630">
    <property type="entry name" value="Sema"/>
    <property type="match status" value="1"/>
</dbReference>
<dbReference type="GO" id="GO:0045499">
    <property type="term" value="F:chemorepellent activity"/>
    <property type="evidence" value="ECO:0007669"/>
    <property type="project" value="TreeGrafter"/>
</dbReference>
<dbReference type="InterPro" id="IPR016201">
    <property type="entry name" value="PSI"/>
</dbReference>
<dbReference type="SUPFAM" id="SSF103575">
    <property type="entry name" value="Plexin repeat"/>
    <property type="match status" value="1"/>
</dbReference>
<dbReference type="Pfam" id="PF00047">
    <property type="entry name" value="ig"/>
    <property type="match status" value="1"/>
</dbReference>
<keyword evidence="7" id="KW-0393">Immunoglobulin domain</keyword>
<keyword evidence="3" id="KW-0964">Secreted</keyword>
<dbReference type="InterPro" id="IPR036352">
    <property type="entry name" value="Semap_dom_sf"/>
</dbReference>